<evidence type="ECO:0000256" key="1">
    <source>
        <dbReference type="ARBA" id="ARBA00004790"/>
    </source>
</evidence>
<dbReference type="AlphaFoldDB" id="A0A1G1VS99"/>
<evidence type="ECO:0000256" key="7">
    <source>
        <dbReference type="RuleBase" id="RU003812"/>
    </source>
</evidence>
<dbReference type="GO" id="GO:0009435">
    <property type="term" value="P:NAD+ biosynthetic process"/>
    <property type="evidence" value="ECO:0007669"/>
    <property type="project" value="UniProtKB-UniPathway"/>
</dbReference>
<dbReference type="SUPFAM" id="SSF52402">
    <property type="entry name" value="Adenine nucleotide alpha hydrolases-like"/>
    <property type="match status" value="1"/>
</dbReference>
<reference evidence="9 10" key="1">
    <citation type="journal article" date="2016" name="Nat. Commun.">
        <title>Thousands of microbial genomes shed light on interconnected biogeochemical processes in an aquifer system.</title>
        <authorList>
            <person name="Anantharaman K."/>
            <person name="Brown C.T."/>
            <person name="Hug L.A."/>
            <person name="Sharon I."/>
            <person name="Castelle C.J."/>
            <person name="Probst A.J."/>
            <person name="Thomas B.C."/>
            <person name="Singh A."/>
            <person name="Wilkins M.J."/>
            <person name="Karaoz U."/>
            <person name="Brodie E.L."/>
            <person name="Williams K.H."/>
            <person name="Hubbard S.S."/>
            <person name="Banfield J.F."/>
        </authorList>
    </citation>
    <scope>NUCLEOTIDE SEQUENCE [LARGE SCALE GENOMIC DNA]</scope>
</reference>
<dbReference type="EMBL" id="MHCJ01000003">
    <property type="protein sequence ID" value="OGY18194.1"/>
    <property type="molecule type" value="Genomic_DNA"/>
</dbReference>
<dbReference type="GO" id="GO:0003952">
    <property type="term" value="F:NAD+ synthase (glutamine-hydrolyzing) activity"/>
    <property type="evidence" value="ECO:0007669"/>
    <property type="project" value="InterPro"/>
</dbReference>
<dbReference type="InterPro" id="IPR022310">
    <property type="entry name" value="NAD/GMP_synthase"/>
</dbReference>
<dbReference type="UniPathway" id="UPA00253"/>
<dbReference type="GO" id="GO:0005524">
    <property type="term" value="F:ATP binding"/>
    <property type="evidence" value="ECO:0007669"/>
    <property type="project" value="UniProtKB-KW"/>
</dbReference>
<sequence length="357" mass="39624">MAKFSQKYPPTIDPKPETQTISSFIKATVQNAGKTEAVIAASGGVDSSVSLVLTAKAVGPTHLHVIYLPSRASGPIHLEHLRSLLSLTKIPEEHLSIIPITAIIQKTWRIINHYAKTRESEGSLFSPLASTHKTHPTQGAKGDRFAKGAMARLKTWQAPHDEKTATNLTLATKQTASPDATASLNRLRLANLAARARMIVIFDQAKLHDALVIGTENRSEHLLGYYTRFGDEASDVEPIRHLYKTQVRELAKYLTIPDAIITKTPTAGLWQGQTDEAELGFSYEEADPILYLHFDQHLSPKKIAQTIAPLTQKTPEQTDALISKVLNRCKQNEFKHHLPHMLKSKEEKEKTTPSFRS</sequence>
<keyword evidence="5 6" id="KW-0520">NAD</keyword>
<evidence type="ECO:0000259" key="8">
    <source>
        <dbReference type="Pfam" id="PF02540"/>
    </source>
</evidence>
<keyword evidence="4 6" id="KW-0067">ATP-binding</keyword>
<dbReference type="GO" id="GO:0005737">
    <property type="term" value="C:cytoplasm"/>
    <property type="evidence" value="ECO:0007669"/>
    <property type="project" value="InterPro"/>
</dbReference>
<dbReference type="Pfam" id="PF02540">
    <property type="entry name" value="NAD_synthase"/>
    <property type="match status" value="2"/>
</dbReference>
<evidence type="ECO:0000256" key="2">
    <source>
        <dbReference type="ARBA" id="ARBA00022598"/>
    </source>
</evidence>
<keyword evidence="2 6" id="KW-0436">Ligase</keyword>
<accession>A0A1G1VS99</accession>
<dbReference type="InterPro" id="IPR003694">
    <property type="entry name" value="NAD_synthase"/>
</dbReference>
<protein>
    <recommendedName>
        <fullName evidence="7">NH(3)-dependent NAD(+) synthetase</fullName>
        <ecNumber evidence="7">6.3.1.5</ecNumber>
    </recommendedName>
</protein>
<dbReference type="GO" id="GO:0008795">
    <property type="term" value="F:NAD+ synthase activity"/>
    <property type="evidence" value="ECO:0007669"/>
    <property type="project" value="UniProtKB-EC"/>
</dbReference>
<evidence type="ECO:0000256" key="6">
    <source>
        <dbReference type="RuleBase" id="RU003811"/>
    </source>
</evidence>
<evidence type="ECO:0000313" key="9">
    <source>
        <dbReference type="EMBL" id="OGY18194.1"/>
    </source>
</evidence>
<keyword evidence="3 6" id="KW-0547">Nucleotide-binding</keyword>
<dbReference type="EC" id="6.3.1.5" evidence="7"/>
<organism evidence="9 10">
    <name type="scientific">Candidatus Chisholmbacteria bacterium RIFCSPHIGHO2_01_FULL_52_32</name>
    <dbReference type="NCBI Taxonomy" id="1797591"/>
    <lineage>
        <taxon>Bacteria</taxon>
        <taxon>Candidatus Chisholmiibacteriota</taxon>
    </lineage>
</organism>
<dbReference type="Gene3D" id="3.40.50.620">
    <property type="entry name" value="HUPs"/>
    <property type="match status" value="1"/>
</dbReference>
<comment type="similarity">
    <text evidence="6">Belongs to the NAD synthetase family.</text>
</comment>
<comment type="pathway">
    <text evidence="1">Cofactor biosynthesis; NAD(+) biosynthesis.</text>
</comment>
<evidence type="ECO:0000313" key="10">
    <source>
        <dbReference type="Proteomes" id="UP000179233"/>
    </source>
</evidence>
<dbReference type="NCBIfam" id="TIGR00552">
    <property type="entry name" value="nadE"/>
    <property type="match status" value="1"/>
</dbReference>
<comment type="catalytic activity">
    <reaction evidence="7">
        <text>deamido-NAD(+) + NH4(+) + ATP = AMP + diphosphate + NAD(+) + H(+)</text>
        <dbReference type="Rhea" id="RHEA:21188"/>
        <dbReference type="ChEBI" id="CHEBI:15378"/>
        <dbReference type="ChEBI" id="CHEBI:28938"/>
        <dbReference type="ChEBI" id="CHEBI:30616"/>
        <dbReference type="ChEBI" id="CHEBI:33019"/>
        <dbReference type="ChEBI" id="CHEBI:57540"/>
        <dbReference type="ChEBI" id="CHEBI:58437"/>
        <dbReference type="ChEBI" id="CHEBI:456215"/>
        <dbReference type="EC" id="6.3.1.5"/>
    </reaction>
</comment>
<feature type="domain" description="NAD/GMP synthase" evidence="8">
    <location>
        <begin position="170"/>
        <end position="339"/>
    </location>
</feature>
<gene>
    <name evidence="9" type="ORF">A2786_01605</name>
</gene>
<proteinExistence type="inferred from homology"/>
<evidence type="ECO:0000256" key="3">
    <source>
        <dbReference type="ARBA" id="ARBA00022741"/>
    </source>
</evidence>
<dbReference type="Proteomes" id="UP000179233">
    <property type="component" value="Unassembled WGS sequence"/>
</dbReference>
<feature type="domain" description="NAD/GMP synthase" evidence="8">
    <location>
        <begin position="19"/>
        <end position="107"/>
    </location>
</feature>
<dbReference type="PANTHER" id="PTHR23090:SF9">
    <property type="entry name" value="GLUTAMINE-DEPENDENT NAD(+) SYNTHETASE"/>
    <property type="match status" value="1"/>
</dbReference>
<dbReference type="InterPro" id="IPR014729">
    <property type="entry name" value="Rossmann-like_a/b/a_fold"/>
</dbReference>
<dbReference type="PANTHER" id="PTHR23090">
    <property type="entry name" value="NH 3 /GLUTAMINE-DEPENDENT NAD + SYNTHETASE"/>
    <property type="match status" value="1"/>
</dbReference>
<name>A0A1G1VS99_9BACT</name>
<dbReference type="GO" id="GO:0004359">
    <property type="term" value="F:glutaminase activity"/>
    <property type="evidence" value="ECO:0007669"/>
    <property type="project" value="InterPro"/>
</dbReference>
<dbReference type="CDD" id="cd00553">
    <property type="entry name" value="NAD_synthase"/>
    <property type="match status" value="1"/>
</dbReference>
<evidence type="ECO:0000256" key="5">
    <source>
        <dbReference type="ARBA" id="ARBA00023027"/>
    </source>
</evidence>
<comment type="caution">
    <text evidence="9">The sequence shown here is derived from an EMBL/GenBank/DDBJ whole genome shotgun (WGS) entry which is preliminary data.</text>
</comment>
<evidence type="ECO:0000256" key="4">
    <source>
        <dbReference type="ARBA" id="ARBA00022840"/>
    </source>
</evidence>